<dbReference type="InterPro" id="IPR000700">
    <property type="entry name" value="PAS-assoc_C"/>
</dbReference>
<dbReference type="PROSITE" id="PS50112">
    <property type="entry name" value="PAS"/>
    <property type="match status" value="2"/>
</dbReference>
<dbReference type="SUPFAM" id="SSF55785">
    <property type="entry name" value="PYP-like sensor domain (PAS domain)"/>
    <property type="match status" value="2"/>
</dbReference>
<feature type="domain" description="PAS" evidence="6">
    <location>
        <begin position="173"/>
        <end position="221"/>
    </location>
</feature>
<dbReference type="SMART" id="SM00267">
    <property type="entry name" value="GGDEF"/>
    <property type="match status" value="1"/>
</dbReference>
<dbReference type="PROSITE" id="PS50113">
    <property type="entry name" value="PAC"/>
    <property type="match status" value="2"/>
</dbReference>
<dbReference type="PANTHER" id="PTHR44757">
    <property type="entry name" value="DIGUANYLATE CYCLASE DGCP"/>
    <property type="match status" value="1"/>
</dbReference>
<evidence type="ECO:0000256" key="4">
    <source>
        <dbReference type="ARBA" id="ARBA00051114"/>
    </source>
</evidence>
<dbReference type="EMBL" id="CP157743">
    <property type="protein sequence ID" value="XBS20364.1"/>
    <property type="molecule type" value="Genomic_DNA"/>
</dbReference>
<dbReference type="SUPFAM" id="SSF55073">
    <property type="entry name" value="Nucleotide cyclase"/>
    <property type="match status" value="1"/>
</dbReference>
<dbReference type="InterPro" id="IPR001633">
    <property type="entry name" value="EAL_dom"/>
</dbReference>
<evidence type="ECO:0000256" key="5">
    <source>
        <dbReference type="SAM" id="Coils"/>
    </source>
</evidence>
<evidence type="ECO:0000259" key="7">
    <source>
        <dbReference type="PROSITE" id="PS50113"/>
    </source>
</evidence>
<dbReference type="KEGG" id="mech:Q9L42_018760"/>
<dbReference type="PROSITE" id="PS50883">
    <property type="entry name" value="EAL"/>
    <property type="match status" value="1"/>
</dbReference>
<dbReference type="InterPro" id="IPR029787">
    <property type="entry name" value="Nucleotide_cyclase"/>
</dbReference>
<dbReference type="GO" id="GO:0071732">
    <property type="term" value="P:cellular response to nitric oxide"/>
    <property type="evidence" value="ECO:0007669"/>
    <property type="project" value="UniProtKB-ARBA"/>
</dbReference>
<feature type="domain" description="PAS" evidence="6">
    <location>
        <begin position="47"/>
        <end position="125"/>
    </location>
</feature>
<feature type="domain" description="EAL" evidence="8">
    <location>
        <begin position="479"/>
        <end position="732"/>
    </location>
</feature>
<dbReference type="PROSITE" id="PS50887">
    <property type="entry name" value="GGDEF"/>
    <property type="match status" value="1"/>
</dbReference>
<evidence type="ECO:0000256" key="2">
    <source>
        <dbReference type="ARBA" id="ARBA00012282"/>
    </source>
</evidence>
<feature type="domain" description="PAC" evidence="7">
    <location>
        <begin position="127"/>
        <end position="179"/>
    </location>
</feature>
<dbReference type="SMART" id="SM00091">
    <property type="entry name" value="PAS"/>
    <property type="match status" value="2"/>
</dbReference>
<dbReference type="RefSeq" id="WP_349431597.1">
    <property type="nucleotide sequence ID" value="NZ_CP157743.1"/>
</dbReference>
<dbReference type="GO" id="GO:0071111">
    <property type="term" value="F:cyclic-guanylate-specific phosphodiesterase activity"/>
    <property type="evidence" value="ECO:0007669"/>
    <property type="project" value="UniProtKB-EC"/>
</dbReference>
<dbReference type="InterPro" id="IPR052155">
    <property type="entry name" value="Biofilm_reg_signaling"/>
</dbReference>
<reference evidence="10 11" key="1">
    <citation type="journal article" date="2024" name="Microbiology">
        <title>Methylomarinum rosea sp. nov., a novel halophilic methanotrophic bacterium from the hypersaline Lake Elton.</title>
        <authorList>
            <person name="Suleimanov R.Z."/>
            <person name="Oshkin I.Y."/>
            <person name="Danilova O.V."/>
            <person name="Suzina N.E."/>
            <person name="Dedysh S.N."/>
        </authorList>
    </citation>
    <scope>NUCLEOTIDE SEQUENCE [LARGE SCALE GENOMIC DNA]</scope>
    <source>
        <strain evidence="10 11">Ch1-1</strain>
    </source>
</reference>
<dbReference type="Pfam" id="PF13426">
    <property type="entry name" value="PAS_9"/>
    <property type="match status" value="1"/>
</dbReference>
<dbReference type="InterPro" id="IPR000160">
    <property type="entry name" value="GGDEF_dom"/>
</dbReference>
<dbReference type="Pfam" id="PF00990">
    <property type="entry name" value="GGDEF"/>
    <property type="match status" value="1"/>
</dbReference>
<dbReference type="FunFam" id="3.20.20.450:FF:000001">
    <property type="entry name" value="Cyclic di-GMP phosphodiesterase yahA"/>
    <property type="match status" value="1"/>
</dbReference>
<evidence type="ECO:0000256" key="3">
    <source>
        <dbReference type="ARBA" id="ARBA00022636"/>
    </source>
</evidence>
<dbReference type="InterPro" id="IPR043128">
    <property type="entry name" value="Rev_trsase/Diguanyl_cyclase"/>
</dbReference>
<evidence type="ECO:0000259" key="8">
    <source>
        <dbReference type="PROSITE" id="PS50883"/>
    </source>
</evidence>
<feature type="domain" description="PAC" evidence="7">
    <location>
        <begin position="248"/>
        <end position="300"/>
    </location>
</feature>
<gene>
    <name evidence="10" type="ORF">Q9L42_018760</name>
</gene>
<dbReference type="EC" id="3.1.4.52" evidence="2"/>
<dbReference type="PANTHER" id="PTHR44757:SF2">
    <property type="entry name" value="BIOFILM ARCHITECTURE MAINTENANCE PROTEIN MBAA"/>
    <property type="match status" value="1"/>
</dbReference>
<dbReference type="Pfam" id="PF08447">
    <property type="entry name" value="PAS_3"/>
    <property type="match status" value="1"/>
</dbReference>
<keyword evidence="3" id="KW-0973">c-di-GMP</keyword>
<dbReference type="CDD" id="cd00130">
    <property type="entry name" value="PAS"/>
    <property type="match status" value="2"/>
</dbReference>
<accession>A0AAU7NTS4</accession>
<dbReference type="FunFam" id="3.30.70.270:FF:000001">
    <property type="entry name" value="Diguanylate cyclase domain protein"/>
    <property type="match status" value="1"/>
</dbReference>
<dbReference type="CDD" id="cd01949">
    <property type="entry name" value="GGDEF"/>
    <property type="match status" value="1"/>
</dbReference>
<keyword evidence="11" id="KW-1185">Reference proteome</keyword>
<dbReference type="SUPFAM" id="SSF141868">
    <property type="entry name" value="EAL domain-like"/>
    <property type="match status" value="1"/>
</dbReference>
<feature type="coiled-coil region" evidence="5">
    <location>
        <begin position="19"/>
        <end position="50"/>
    </location>
</feature>
<dbReference type="Gene3D" id="3.20.20.450">
    <property type="entry name" value="EAL domain"/>
    <property type="match status" value="1"/>
</dbReference>
<protein>
    <recommendedName>
        <fullName evidence="2">cyclic-guanylate-specific phosphodiesterase</fullName>
        <ecNumber evidence="2">3.1.4.52</ecNumber>
    </recommendedName>
</protein>
<dbReference type="InterPro" id="IPR035965">
    <property type="entry name" value="PAS-like_dom_sf"/>
</dbReference>
<dbReference type="AlphaFoldDB" id="A0AAU7NTS4"/>
<dbReference type="Gene3D" id="3.30.450.20">
    <property type="entry name" value="PAS domain"/>
    <property type="match status" value="2"/>
</dbReference>
<evidence type="ECO:0000256" key="1">
    <source>
        <dbReference type="ARBA" id="ARBA00001946"/>
    </source>
</evidence>
<dbReference type="Gene3D" id="3.30.70.270">
    <property type="match status" value="1"/>
</dbReference>
<evidence type="ECO:0000313" key="11">
    <source>
        <dbReference type="Proteomes" id="UP001225378"/>
    </source>
</evidence>
<dbReference type="InterPro" id="IPR000014">
    <property type="entry name" value="PAS"/>
</dbReference>
<dbReference type="SMART" id="SM00052">
    <property type="entry name" value="EAL"/>
    <property type="match status" value="1"/>
</dbReference>
<comment type="catalytic activity">
    <reaction evidence="4">
        <text>3',3'-c-di-GMP + H2O = 5'-phosphoguanylyl(3'-&gt;5')guanosine + H(+)</text>
        <dbReference type="Rhea" id="RHEA:24902"/>
        <dbReference type="ChEBI" id="CHEBI:15377"/>
        <dbReference type="ChEBI" id="CHEBI:15378"/>
        <dbReference type="ChEBI" id="CHEBI:58754"/>
        <dbReference type="ChEBI" id="CHEBI:58805"/>
        <dbReference type="EC" id="3.1.4.52"/>
    </reaction>
    <physiologicalReaction direction="left-to-right" evidence="4">
        <dbReference type="Rhea" id="RHEA:24903"/>
    </physiologicalReaction>
</comment>
<evidence type="ECO:0000259" key="9">
    <source>
        <dbReference type="PROSITE" id="PS50887"/>
    </source>
</evidence>
<proteinExistence type="predicted"/>
<sequence>MLLWPLLPVALRIPSPQQLREVNHELQALNDSLDQQVAERTEQLQESENRLQHVIRLSPSVVYCLHPIDNDLLPFKVDFISEKITEISGYTPEEWYRHETLWGERLHPDDAQQAIENMQRLIQQGQLTHEYQFRHKNGEFRWIRDELIVDYDDQHQVIEVFGAWDDITDYKQTESELRLAATTFDSMQAVMITDAEANILRVNKAFSEITGFAAKEVIGHNSGILKSDRQDDDAYQQFWEQLWRQGRYEGEFWNRKKNGEVYPVWQNITAVRDNNGQISHFVSVFSNISDKKAQEMEIQALAYYDTLTKLPNRRLLLNRMEQELKAARRHGLFGAIIFLDLDDFKLLNDSAGHLVGDELLIKVAERIGLHLRTEDTPARLGGDEFLVLLQANQDSVEQASEQAMLIAERMQQELNKPYILNGVPMHFTPSIGISLYPEGNANASELIQQADTAMYRSKSRGKNSISFFNKNMQRAADHRIKIESQLRTAFQQNQFELYFQPQLCADGRCEGVEALIRWRHPQRGLLAPSAFIGIAEQSDLIVMIDRWVMKAACLQLKAWRDSGFSHEYLAVNVSSRQLRQEDFVEQVEDILAETGADPRALMFEITENIFIDKVEQAGKTIRCLNDLGIRFSLDNFGTGYSSLCYLKKMPFHQLKIDRQFVADILTDGNDVAIVEIIIAMANKLNMQVIAEGVQTQTQLDVLLDKGCRLYQGYYFSPPLSVEDFVGYVEKLRT</sequence>
<dbReference type="NCBIfam" id="TIGR00254">
    <property type="entry name" value="GGDEF"/>
    <property type="match status" value="1"/>
</dbReference>
<dbReference type="CDD" id="cd01948">
    <property type="entry name" value="EAL"/>
    <property type="match status" value="1"/>
</dbReference>
<dbReference type="InterPro" id="IPR035919">
    <property type="entry name" value="EAL_sf"/>
</dbReference>
<dbReference type="NCBIfam" id="TIGR00229">
    <property type="entry name" value="sensory_box"/>
    <property type="match status" value="2"/>
</dbReference>
<dbReference type="Pfam" id="PF00563">
    <property type="entry name" value="EAL"/>
    <property type="match status" value="1"/>
</dbReference>
<dbReference type="InterPro" id="IPR013655">
    <property type="entry name" value="PAS_fold_3"/>
</dbReference>
<dbReference type="InterPro" id="IPR001610">
    <property type="entry name" value="PAC"/>
</dbReference>
<keyword evidence="5" id="KW-0175">Coiled coil</keyword>
<name>A0AAU7NTS4_9GAMM</name>
<evidence type="ECO:0000313" key="10">
    <source>
        <dbReference type="EMBL" id="XBS20364.1"/>
    </source>
</evidence>
<feature type="domain" description="GGDEF" evidence="9">
    <location>
        <begin position="332"/>
        <end position="470"/>
    </location>
</feature>
<evidence type="ECO:0000259" key="6">
    <source>
        <dbReference type="PROSITE" id="PS50112"/>
    </source>
</evidence>
<organism evidence="10 11">
    <name type="scientific">Methylomarinum roseum</name>
    <dbReference type="NCBI Taxonomy" id="3067653"/>
    <lineage>
        <taxon>Bacteria</taxon>
        <taxon>Pseudomonadati</taxon>
        <taxon>Pseudomonadota</taxon>
        <taxon>Gammaproteobacteria</taxon>
        <taxon>Methylococcales</taxon>
        <taxon>Methylococcaceae</taxon>
        <taxon>Methylomarinum</taxon>
    </lineage>
</organism>
<dbReference type="SMART" id="SM00086">
    <property type="entry name" value="PAC"/>
    <property type="match status" value="2"/>
</dbReference>
<dbReference type="Proteomes" id="UP001225378">
    <property type="component" value="Chromosome"/>
</dbReference>
<comment type="cofactor">
    <cofactor evidence="1">
        <name>Mg(2+)</name>
        <dbReference type="ChEBI" id="CHEBI:18420"/>
    </cofactor>
</comment>